<dbReference type="PANTHER" id="PTHR35176:SF6">
    <property type="entry name" value="HEME OXYGENASE HI_0854-RELATED"/>
    <property type="match status" value="1"/>
</dbReference>
<dbReference type="Proteomes" id="UP001299970">
    <property type="component" value="Unassembled WGS sequence"/>
</dbReference>
<evidence type="ECO:0000256" key="1">
    <source>
        <dbReference type="ARBA" id="ARBA00023002"/>
    </source>
</evidence>
<comment type="caution">
    <text evidence="3">The sequence shown here is derived from an EMBL/GenBank/DDBJ whole genome shotgun (WGS) entry which is preliminary data.</text>
</comment>
<dbReference type="InterPro" id="IPR019920">
    <property type="entry name" value="F420-binding_dom_put"/>
</dbReference>
<evidence type="ECO:0000313" key="4">
    <source>
        <dbReference type="Proteomes" id="UP001299970"/>
    </source>
</evidence>
<dbReference type="Pfam" id="PF01243">
    <property type="entry name" value="PNPOx_N"/>
    <property type="match status" value="1"/>
</dbReference>
<keyword evidence="4" id="KW-1185">Reference proteome</keyword>
<dbReference type="SUPFAM" id="SSF50475">
    <property type="entry name" value="FMN-binding split barrel"/>
    <property type="match status" value="1"/>
</dbReference>
<dbReference type="NCBIfam" id="TIGR03618">
    <property type="entry name" value="Rv1155_F420"/>
    <property type="match status" value="1"/>
</dbReference>
<gene>
    <name evidence="3" type="ORF">MMF94_10900</name>
</gene>
<evidence type="ECO:0000313" key="3">
    <source>
        <dbReference type="EMBL" id="MCH6166192.1"/>
    </source>
</evidence>
<proteinExistence type="predicted"/>
<sequence>MDIPDGLLDLLQRPSPCYLATTMPDGSPQLTQTWVDTDGKHVLINSVQGFQKIRNIERDPRVALTVSDPDHAARYYAVRGRVLDVTTDGAAEHIEKLAQRYLGGPYPWYGGRDQVRLLLSIEVLRVSGMG</sequence>
<dbReference type="Gene3D" id="2.30.110.10">
    <property type="entry name" value="Electron Transport, Fmn-binding Protein, Chain A"/>
    <property type="match status" value="1"/>
</dbReference>
<dbReference type="PANTHER" id="PTHR35176">
    <property type="entry name" value="HEME OXYGENASE HI_0854-RELATED"/>
    <property type="match status" value="1"/>
</dbReference>
<dbReference type="RefSeq" id="WP_241036223.1">
    <property type="nucleotide sequence ID" value="NZ_BAAAJF010000020.1"/>
</dbReference>
<organism evidence="3 4">
    <name type="scientific">Pseudonocardia alaniniphila</name>
    <dbReference type="NCBI Taxonomy" id="75291"/>
    <lineage>
        <taxon>Bacteria</taxon>
        <taxon>Bacillati</taxon>
        <taxon>Actinomycetota</taxon>
        <taxon>Actinomycetes</taxon>
        <taxon>Pseudonocardiales</taxon>
        <taxon>Pseudonocardiaceae</taxon>
        <taxon>Pseudonocardia</taxon>
    </lineage>
</organism>
<keyword evidence="1" id="KW-0560">Oxidoreductase</keyword>
<dbReference type="InterPro" id="IPR011576">
    <property type="entry name" value="Pyridox_Oxase_N"/>
</dbReference>
<evidence type="ECO:0000259" key="2">
    <source>
        <dbReference type="Pfam" id="PF01243"/>
    </source>
</evidence>
<dbReference type="InterPro" id="IPR012349">
    <property type="entry name" value="Split_barrel_FMN-bd"/>
</dbReference>
<dbReference type="InterPro" id="IPR052019">
    <property type="entry name" value="F420H2_bilvrd_red/Heme_oxyg"/>
</dbReference>
<protein>
    <submittedName>
        <fullName evidence="3">PPOX class F420-dependent oxidoreductase</fullName>
    </submittedName>
</protein>
<reference evidence="3 4" key="1">
    <citation type="submission" date="2022-03" db="EMBL/GenBank/DDBJ databases">
        <title>Pseudonocardia alaer sp. nov., a novel actinomycete isolated from reed forest soil.</title>
        <authorList>
            <person name="Wang L."/>
        </authorList>
    </citation>
    <scope>NUCLEOTIDE SEQUENCE [LARGE SCALE GENOMIC DNA]</scope>
    <source>
        <strain evidence="3 4">Y-16303</strain>
    </source>
</reference>
<name>A0ABS9TCF0_9PSEU</name>
<feature type="domain" description="Pyridoxamine 5'-phosphate oxidase N-terminal" evidence="2">
    <location>
        <begin position="7"/>
        <end position="102"/>
    </location>
</feature>
<accession>A0ABS9TCF0</accession>
<dbReference type="EMBL" id="JAKXMK010000008">
    <property type="protein sequence ID" value="MCH6166192.1"/>
    <property type="molecule type" value="Genomic_DNA"/>
</dbReference>